<dbReference type="GO" id="GO:0046872">
    <property type="term" value="F:metal ion binding"/>
    <property type="evidence" value="ECO:0007669"/>
    <property type="project" value="UniProtKB-KW"/>
</dbReference>
<keyword evidence="13" id="KW-1185">Reference proteome</keyword>
<keyword evidence="8" id="KW-0408">Iron</keyword>
<evidence type="ECO:0000259" key="11">
    <source>
        <dbReference type="Pfam" id="PF07992"/>
    </source>
</evidence>
<dbReference type="SUPFAM" id="SSF51905">
    <property type="entry name" value="FAD/NAD(P)-binding domain"/>
    <property type="match status" value="1"/>
</dbReference>
<dbReference type="PRINTS" id="PR00469">
    <property type="entry name" value="PNDRDTASEII"/>
</dbReference>
<evidence type="ECO:0000313" key="13">
    <source>
        <dbReference type="Proteomes" id="UP000630353"/>
    </source>
</evidence>
<reference evidence="12" key="2">
    <citation type="submission" date="2020-09" db="EMBL/GenBank/DDBJ databases">
        <authorList>
            <person name="Sun Q."/>
            <person name="Kim S."/>
        </authorList>
    </citation>
    <scope>NUCLEOTIDE SEQUENCE</scope>
    <source>
        <strain evidence="12">KCTC 42651</strain>
    </source>
</reference>
<evidence type="ECO:0000256" key="1">
    <source>
        <dbReference type="ARBA" id="ARBA00001917"/>
    </source>
</evidence>
<comment type="similarity">
    <text evidence="3">In the N-terminal section; belongs to the NADH:flavin oxidoreductase/NADH oxidase family.</text>
</comment>
<dbReference type="GO" id="GO:0010181">
    <property type="term" value="F:FMN binding"/>
    <property type="evidence" value="ECO:0007669"/>
    <property type="project" value="InterPro"/>
</dbReference>
<evidence type="ECO:0000256" key="6">
    <source>
        <dbReference type="ARBA" id="ARBA00022723"/>
    </source>
</evidence>
<evidence type="ECO:0000256" key="7">
    <source>
        <dbReference type="ARBA" id="ARBA00023002"/>
    </source>
</evidence>
<dbReference type="AlphaFoldDB" id="A0A919CRU0"/>
<dbReference type="InterPro" id="IPR023753">
    <property type="entry name" value="FAD/NAD-binding_dom"/>
</dbReference>
<proteinExistence type="inferred from homology"/>
<keyword evidence="4" id="KW-0285">Flavoprotein</keyword>
<keyword evidence="5" id="KW-0288">FMN</keyword>
<evidence type="ECO:0000256" key="5">
    <source>
        <dbReference type="ARBA" id="ARBA00022643"/>
    </source>
</evidence>
<comment type="cofactor">
    <cofactor evidence="2">
        <name>[4Fe-4S] cluster</name>
        <dbReference type="ChEBI" id="CHEBI:49883"/>
    </cofactor>
</comment>
<dbReference type="RefSeq" id="WP_229837464.1">
    <property type="nucleotide sequence ID" value="NZ_BMZS01000012.1"/>
</dbReference>
<dbReference type="InterPro" id="IPR001155">
    <property type="entry name" value="OxRdtase_FMN_N"/>
</dbReference>
<keyword evidence="7" id="KW-0560">Oxidoreductase</keyword>
<dbReference type="PANTHER" id="PTHR42917">
    <property type="entry name" value="2,4-DIENOYL-COA REDUCTASE"/>
    <property type="match status" value="1"/>
</dbReference>
<protein>
    <submittedName>
        <fullName evidence="12">NADPH-dependent 2,4-dienoyl-CoA reductase</fullName>
    </submittedName>
</protein>
<comment type="cofactor">
    <cofactor evidence="1">
        <name>FMN</name>
        <dbReference type="ChEBI" id="CHEBI:58210"/>
    </cofactor>
</comment>
<dbReference type="PRINTS" id="PR00368">
    <property type="entry name" value="FADPNR"/>
</dbReference>
<evidence type="ECO:0000256" key="8">
    <source>
        <dbReference type="ARBA" id="ARBA00023004"/>
    </source>
</evidence>
<comment type="caution">
    <text evidence="12">The sequence shown here is derived from an EMBL/GenBank/DDBJ whole genome shotgun (WGS) entry which is preliminary data.</text>
</comment>
<dbReference type="GO" id="GO:0051536">
    <property type="term" value="F:iron-sulfur cluster binding"/>
    <property type="evidence" value="ECO:0007669"/>
    <property type="project" value="UniProtKB-KW"/>
</dbReference>
<dbReference type="InterPro" id="IPR013785">
    <property type="entry name" value="Aldolase_TIM"/>
</dbReference>
<evidence type="ECO:0000256" key="4">
    <source>
        <dbReference type="ARBA" id="ARBA00022630"/>
    </source>
</evidence>
<evidence type="ECO:0000259" key="10">
    <source>
        <dbReference type="Pfam" id="PF00724"/>
    </source>
</evidence>
<dbReference type="Proteomes" id="UP000630353">
    <property type="component" value="Unassembled WGS sequence"/>
</dbReference>
<accession>A0A919CRU0</accession>
<dbReference type="EMBL" id="BMZS01000012">
    <property type="protein sequence ID" value="GHD60709.1"/>
    <property type="molecule type" value="Genomic_DNA"/>
</dbReference>
<keyword evidence="9" id="KW-0411">Iron-sulfur</keyword>
<feature type="domain" description="FAD/NAD(P)-binding" evidence="11">
    <location>
        <begin position="378"/>
        <end position="626"/>
    </location>
</feature>
<dbReference type="Pfam" id="PF07992">
    <property type="entry name" value="Pyr_redox_2"/>
    <property type="match status" value="1"/>
</dbReference>
<name>A0A919CRU0_9PROT</name>
<feature type="domain" description="NADH:flavin oxidoreductase/NADH oxidase N-terminal" evidence="10">
    <location>
        <begin position="10"/>
        <end position="332"/>
    </location>
</feature>
<dbReference type="InterPro" id="IPR036188">
    <property type="entry name" value="FAD/NAD-bd_sf"/>
</dbReference>
<evidence type="ECO:0000256" key="3">
    <source>
        <dbReference type="ARBA" id="ARBA00011048"/>
    </source>
</evidence>
<dbReference type="Gene3D" id="3.20.20.70">
    <property type="entry name" value="Aldolase class I"/>
    <property type="match status" value="1"/>
</dbReference>
<gene>
    <name evidence="12" type="ORF">GCM10017083_46970</name>
</gene>
<dbReference type="InterPro" id="IPR051793">
    <property type="entry name" value="NADH:flavin_oxidoreductase"/>
</dbReference>
<dbReference type="PANTHER" id="PTHR42917:SF2">
    <property type="entry name" value="2,4-DIENOYL-COA REDUCTASE [(2E)-ENOYL-COA-PRODUCING]"/>
    <property type="match status" value="1"/>
</dbReference>
<dbReference type="Gene3D" id="3.40.50.720">
    <property type="entry name" value="NAD(P)-binding Rossmann-like Domain"/>
    <property type="match status" value="1"/>
</dbReference>
<sequence>MASPYPTIASPIRVDGHVLRNRIVMGSMHTGLEGEPGRFGELARFYGDRARGGAALIVTGGFSPNLAGRVKEHPSVLDSADTVPAHRLITDAVHEHGGRIVLQLLHTGRYGYHDAIVAPSPIQAPINRYKPAEITPEQIRRTIDDYAASAALALEAGYDGVEIMGSEGYLISQFLAPRTNQRDDGWGGDLERRARFAVEVTKAVRQAMGAEPILCYRISALDLVEGGLTGDETVWLAGALEAAGAGCLNTGIGWHEAKVPTIAGVVPHAAFAEATARIKAAVSIPVIASNRINLPETAERVLRDGQADMISMARPFLADPDFVAKAASGRADLINVCIACNQACLDHYFLDRTVTCLVNPWAVRELERTAEPAATRKRIAVVGAGVAGIACALEAARRGHDVTLYDRAERPGGQLRLAAVVPGKEDYGRAIDGFWNQLREAGVTCRFGAPADAAGLSEAGYDEIVVSTGVVPRALDIPGADDPRVVGYADILTGAVAAGERVLVIGGGGIGHDVALFLAHPPSGGPEDLAAFEAHWGLNGEARHQPPARRVTMLKRSPGAFGRTLGKSTGWILRQELRDFGVRQLAGVTYEKIDGAGLHILTDGVPEVLPADTIVVCAGQLSDAGLADELTARGCRVHLVGGARLAGELDAQRAIEEGARLGNRL</sequence>
<dbReference type="CDD" id="cd02930">
    <property type="entry name" value="DCR_FMN"/>
    <property type="match status" value="1"/>
</dbReference>
<dbReference type="Pfam" id="PF00724">
    <property type="entry name" value="Oxidored_FMN"/>
    <property type="match status" value="1"/>
</dbReference>
<evidence type="ECO:0000256" key="2">
    <source>
        <dbReference type="ARBA" id="ARBA00001966"/>
    </source>
</evidence>
<reference evidence="12" key="1">
    <citation type="journal article" date="2014" name="Int. J. Syst. Evol. Microbiol.">
        <title>Complete genome sequence of Corynebacterium casei LMG S-19264T (=DSM 44701T), isolated from a smear-ripened cheese.</title>
        <authorList>
            <consortium name="US DOE Joint Genome Institute (JGI-PGF)"/>
            <person name="Walter F."/>
            <person name="Albersmeier A."/>
            <person name="Kalinowski J."/>
            <person name="Ruckert C."/>
        </authorList>
    </citation>
    <scope>NUCLEOTIDE SEQUENCE</scope>
    <source>
        <strain evidence="12">KCTC 42651</strain>
    </source>
</reference>
<dbReference type="Gene3D" id="3.50.50.60">
    <property type="entry name" value="FAD/NAD(P)-binding domain"/>
    <property type="match status" value="1"/>
</dbReference>
<dbReference type="GO" id="GO:0016491">
    <property type="term" value="F:oxidoreductase activity"/>
    <property type="evidence" value="ECO:0007669"/>
    <property type="project" value="UniProtKB-KW"/>
</dbReference>
<dbReference type="SUPFAM" id="SSF51395">
    <property type="entry name" value="FMN-linked oxidoreductases"/>
    <property type="match status" value="1"/>
</dbReference>
<evidence type="ECO:0000313" key="12">
    <source>
        <dbReference type="EMBL" id="GHD60709.1"/>
    </source>
</evidence>
<keyword evidence="6" id="KW-0479">Metal-binding</keyword>
<organism evidence="12 13">
    <name type="scientific">Thalassobaculum fulvum</name>
    <dbReference type="NCBI Taxonomy" id="1633335"/>
    <lineage>
        <taxon>Bacteria</taxon>
        <taxon>Pseudomonadati</taxon>
        <taxon>Pseudomonadota</taxon>
        <taxon>Alphaproteobacteria</taxon>
        <taxon>Rhodospirillales</taxon>
        <taxon>Thalassobaculaceae</taxon>
        <taxon>Thalassobaculum</taxon>
    </lineage>
</organism>
<evidence type="ECO:0000256" key="9">
    <source>
        <dbReference type="ARBA" id="ARBA00023014"/>
    </source>
</evidence>